<proteinExistence type="predicted"/>
<evidence type="ECO:0000256" key="1">
    <source>
        <dbReference type="SAM" id="MobiDB-lite"/>
    </source>
</evidence>
<dbReference type="Proteomes" id="UP000005459">
    <property type="component" value="Unassembled WGS sequence"/>
</dbReference>
<protein>
    <submittedName>
        <fullName evidence="2">Uncharacterized protein</fullName>
    </submittedName>
</protein>
<dbReference type="AlphaFoldDB" id="F9U7S0"/>
<evidence type="ECO:0000313" key="3">
    <source>
        <dbReference type="Proteomes" id="UP000005459"/>
    </source>
</evidence>
<organism evidence="2 3">
    <name type="scientific">Thiocapsa marina 5811</name>
    <dbReference type="NCBI Taxonomy" id="768671"/>
    <lineage>
        <taxon>Bacteria</taxon>
        <taxon>Pseudomonadati</taxon>
        <taxon>Pseudomonadota</taxon>
        <taxon>Gammaproteobacteria</taxon>
        <taxon>Chromatiales</taxon>
        <taxon>Chromatiaceae</taxon>
        <taxon>Thiocapsa</taxon>
    </lineage>
</organism>
<name>F9U7S0_9GAMM</name>
<gene>
    <name evidence="2" type="ORF">ThimaDRAFT_1146</name>
</gene>
<feature type="region of interest" description="Disordered" evidence="1">
    <location>
        <begin position="1"/>
        <end position="72"/>
    </location>
</feature>
<evidence type="ECO:0000313" key="2">
    <source>
        <dbReference type="EMBL" id="EGV19700.1"/>
    </source>
</evidence>
<feature type="compositionally biased region" description="Polar residues" evidence="1">
    <location>
        <begin position="57"/>
        <end position="72"/>
    </location>
</feature>
<accession>F9U7S0</accession>
<keyword evidence="3" id="KW-1185">Reference proteome</keyword>
<dbReference type="EMBL" id="AFWV01000003">
    <property type="protein sequence ID" value="EGV19700.1"/>
    <property type="molecule type" value="Genomic_DNA"/>
</dbReference>
<sequence>MGRLLPLGSPEPTKTSWTAGSRKSGGRSGRVSADGPEAFSWNTVTDNKARPARRLASGQSPAVFSLPMNPSR</sequence>
<reference evidence="2 3" key="1">
    <citation type="submission" date="2011-06" db="EMBL/GenBank/DDBJ databases">
        <title>The draft genome of Thiocapsa marina 5811.</title>
        <authorList>
            <consortium name="US DOE Joint Genome Institute (JGI-PGF)"/>
            <person name="Lucas S."/>
            <person name="Han J."/>
            <person name="Cheng J.-F."/>
            <person name="Goodwin L."/>
            <person name="Pitluck S."/>
            <person name="Peters L."/>
            <person name="Land M.L."/>
            <person name="Hauser L."/>
            <person name="Vogl K."/>
            <person name="Liu Z."/>
            <person name="Imhoff J."/>
            <person name="Thiel V."/>
            <person name="Frigaard N.-U."/>
            <person name="Bryant D."/>
            <person name="Woyke T.J."/>
        </authorList>
    </citation>
    <scope>NUCLEOTIDE SEQUENCE [LARGE SCALE GENOMIC DNA]</scope>
    <source>
        <strain evidence="2 3">5811</strain>
    </source>
</reference>